<keyword evidence="2" id="KW-1185">Reference proteome</keyword>
<dbReference type="Proteomes" id="UP000235145">
    <property type="component" value="Unassembled WGS sequence"/>
</dbReference>
<accession>A0A9R1UR04</accession>
<evidence type="ECO:0000313" key="1">
    <source>
        <dbReference type="EMBL" id="KAJ0191926.1"/>
    </source>
</evidence>
<organism evidence="1 2">
    <name type="scientific">Lactuca sativa</name>
    <name type="common">Garden lettuce</name>
    <dbReference type="NCBI Taxonomy" id="4236"/>
    <lineage>
        <taxon>Eukaryota</taxon>
        <taxon>Viridiplantae</taxon>
        <taxon>Streptophyta</taxon>
        <taxon>Embryophyta</taxon>
        <taxon>Tracheophyta</taxon>
        <taxon>Spermatophyta</taxon>
        <taxon>Magnoliopsida</taxon>
        <taxon>eudicotyledons</taxon>
        <taxon>Gunneridae</taxon>
        <taxon>Pentapetalae</taxon>
        <taxon>asterids</taxon>
        <taxon>campanulids</taxon>
        <taxon>Asterales</taxon>
        <taxon>Asteraceae</taxon>
        <taxon>Cichorioideae</taxon>
        <taxon>Cichorieae</taxon>
        <taxon>Lactucinae</taxon>
        <taxon>Lactuca</taxon>
    </lineage>
</organism>
<proteinExistence type="predicted"/>
<sequence length="112" mass="13105">MEVVQDLSRRFRWNTHIVLSVIKYKTRTNDILTNALGVCLQDVKFMYVLLGWKGLTTDGRVLRDALLRPHGLKVPRVSMHNNRYCRYVLVINNTNYTTYISYYLVDASYTNG</sequence>
<dbReference type="AlphaFoldDB" id="A0A9R1UR04"/>
<name>A0A9R1UR04_LACSA</name>
<protein>
    <submittedName>
        <fullName evidence="1">Uncharacterized protein</fullName>
    </submittedName>
</protein>
<comment type="caution">
    <text evidence="1">The sequence shown here is derived from an EMBL/GenBank/DDBJ whole genome shotgun (WGS) entry which is preliminary data.</text>
</comment>
<reference evidence="1 2" key="1">
    <citation type="journal article" date="2017" name="Nat. Commun.">
        <title>Genome assembly with in vitro proximity ligation data and whole-genome triplication in lettuce.</title>
        <authorList>
            <person name="Reyes-Chin-Wo S."/>
            <person name="Wang Z."/>
            <person name="Yang X."/>
            <person name="Kozik A."/>
            <person name="Arikit S."/>
            <person name="Song C."/>
            <person name="Xia L."/>
            <person name="Froenicke L."/>
            <person name="Lavelle D.O."/>
            <person name="Truco M.J."/>
            <person name="Xia R."/>
            <person name="Zhu S."/>
            <person name="Xu C."/>
            <person name="Xu H."/>
            <person name="Xu X."/>
            <person name="Cox K."/>
            <person name="Korf I."/>
            <person name="Meyers B.C."/>
            <person name="Michelmore R.W."/>
        </authorList>
    </citation>
    <scope>NUCLEOTIDE SEQUENCE [LARGE SCALE GENOMIC DNA]</scope>
    <source>
        <strain evidence="2">cv. Salinas</strain>
        <tissue evidence="1">Seedlings</tissue>
    </source>
</reference>
<gene>
    <name evidence="1" type="ORF">LSAT_V11C800448900</name>
</gene>
<dbReference type="EMBL" id="NBSK02000008">
    <property type="protein sequence ID" value="KAJ0191926.1"/>
    <property type="molecule type" value="Genomic_DNA"/>
</dbReference>
<evidence type="ECO:0000313" key="2">
    <source>
        <dbReference type="Proteomes" id="UP000235145"/>
    </source>
</evidence>